<protein>
    <recommendedName>
        <fullName evidence="2">histidine kinase</fullName>
        <ecNumber evidence="2">2.7.13.3</ecNumber>
    </recommendedName>
</protein>
<dbReference type="PANTHER" id="PTHR43065">
    <property type="entry name" value="SENSOR HISTIDINE KINASE"/>
    <property type="match status" value="1"/>
</dbReference>
<dbReference type="Proteomes" id="UP001305702">
    <property type="component" value="Chromosome"/>
</dbReference>
<dbReference type="SMART" id="SM00387">
    <property type="entry name" value="HATPase_c"/>
    <property type="match status" value="1"/>
</dbReference>
<evidence type="ECO:0000256" key="2">
    <source>
        <dbReference type="ARBA" id="ARBA00012438"/>
    </source>
</evidence>
<dbReference type="RefSeq" id="WP_315605865.1">
    <property type="nucleotide sequence ID" value="NZ_CP130318.1"/>
</dbReference>
<keyword evidence="3" id="KW-0597">Phosphoprotein</keyword>
<dbReference type="InterPro" id="IPR036890">
    <property type="entry name" value="HATPase_C_sf"/>
</dbReference>
<proteinExistence type="predicted"/>
<evidence type="ECO:0000256" key="8">
    <source>
        <dbReference type="ARBA" id="ARBA00023012"/>
    </source>
</evidence>
<gene>
    <name evidence="10" type="ORF">MJA45_03230</name>
</gene>
<keyword evidence="6 10" id="KW-0418">Kinase</keyword>
<dbReference type="PRINTS" id="PR00344">
    <property type="entry name" value="BCTRLSENSOR"/>
</dbReference>
<keyword evidence="11" id="KW-1185">Reference proteome</keyword>
<comment type="catalytic activity">
    <reaction evidence="1">
        <text>ATP + protein L-histidine = ADP + protein N-phospho-L-histidine.</text>
        <dbReference type="EC" id="2.7.13.3"/>
    </reaction>
</comment>
<accession>A0AA96RG95</accession>
<reference evidence="10 11" key="1">
    <citation type="submission" date="2022-02" db="EMBL/GenBank/DDBJ databases">
        <title>Paenibacillus sp. MBLB1776 Whole Genome Shotgun Sequencing.</title>
        <authorList>
            <person name="Hwang C.Y."/>
            <person name="Cho E.-S."/>
            <person name="Seo M.-J."/>
        </authorList>
    </citation>
    <scope>NUCLEOTIDE SEQUENCE [LARGE SCALE GENOMIC DNA]</scope>
    <source>
        <strain evidence="10 11">MBLB1776</strain>
    </source>
</reference>
<dbReference type="InterPro" id="IPR004358">
    <property type="entry name" value="Sig_transdc_His_kin-like_C"/>
</dbReference>
<keyword evidence="7" id="KW-0067">ATP-binding</keyword>
<dbReference type="KEGG" id="paun:MJA45_03230"/>
<evidence type="ECO:0000313" key="11">
    <source>
        <dbReference type="Proteomes" id="UP001305702"/>
    </source>
</evidence>
<dbReference type="Pfam" id="PF02518">
    <property type="entry name" value="HATPase_c"/>
    <property type="match status" value="1"/>
</dbReference>
<name>A0AA96RG95_9BACL</name>
<keyword evidence="8" id="KW-0902">Two-component regulatory system</keyword>
<evidence type="ECO:0000256" key="3">
    <source>
        <dbReference type="ARBA" id="ARBA00022553"/>
    </source>
</evidence>
<dbReference type="Gene3D" id="3.30.565.10">
    <property type="entry name" value="Histidine kinase-like ATPase, C-terminal domain"/>
    <property type="match status" value="1"/>
</dbReference>
<keyword evidence="4" id="KW-0808">Transferase</keyword>
<dbReference type="AlphaFoldDB" id="A0AA96RG95"/>
<organism evidence="10 11">
    <name type="scientific">Paenibacillus aurantius</name>
    <dbReference type="NCBI Taxonomy" id="2918900"/>
    <lineage>
        <taxon>Bacteria</taxon>
        <taxon>Bacillati</taxon>
        <taxon>Bacillota</taxon>
        <taxon>Bacilli</taxon>
        <taxon>Bacillales</taxon>
        <taxon>Paenibacillaceae</taxon>
        <taxon>Paenibacillus</taxon>
    </lineage>
</organism>
<dbReference type="Pfam" id="PF00512">
    <property type="entry name" value="HisKA"/>
    <property type="match status" value="1"/>
</dbReference>
<dbReference type="PANTHER" id="PTHR43065:SF10">
    <property type="entry name" value="PEROXIDE STRESS-ACTIVATED HISTIDINE KINASE MAK3"/>
    <property type="match status" value="1"/>
</dbReference>
<dbReference type="SUPFAM" id="SSF47384">
    <property type="entry name" value="Homodimeric domain of signal transducing histidine kinase"/>
    <property type="match status" value="1"/>
</dbReference>
<dbReference type="InterPro" id="IPR036097">
    <property type="entry name" value="HisK_dim/P_sf"/>
</dbReference>
<dbReference type="EMBL" id="CP130318">
    <property type="protein sequence ID" value="WNQ12088.1"/>
    <property type="molecule type" value="Genomic_DNA"/>
</dbReference>
<sequence>MSEREYLNWLRGRKGVVITRWLKKLTELYPESYDRITGNQGAEVFFDFMLDLAIPLERHEHFRLVPSLCESLYARSIPSEHILYSNQLWRDSLLKLLEEEPEGQTFPLGLLRQIINRVDTFESHIFRYYTRMTQDLLDDKDRAITELHEARRNAVGKLAAGMAHEIRNPLTALFGFTKMMREQLAAESYGRLPGYLDIMEEELSQIHMQVTGFLSFSEKEIIEEAFTRISSKALLESVLAYTASRMADEHIQLTVTAMEDRFLFIQKTAIRLVISHIFTNSMDALARKEGGKRIAVSARQEGGRYRISIANNGPEISSELREGLFEPFETVKDRETGFGLAVSRQMMKKNNGEISYSSDAEETVFHLIFRELPLPCGSYGQPAVPGE</sequence>
<dbReference type="PROSITE" id="PS50109">
    <property type="entry name" value="HIS_KIN"/>
    <property type="match status" value="1"/>
</dbReference>
<evidence type="ECO:0000313" key="10">
    <source>
        <dbReference type="EMBL" id="WNQ12088.1"/>
    </source>
</evidence>
<dbReference type="EC" id="2.7.13.3" evidence="2"/>
<dbReference type="GO" id="GO:0000155">
    <property type="term" value="F:phosphorelay sensor kinase activity"/>
    <property type="evidence" value="ECO:0007669"/>
    <property type="project" value="InterPro"/>
</dbReference>
<dbReference type="InterPro" id="IPR003661">
    <property type="entry name" value="HisK_dim/P_dom"/>
</dbReference>
<dbReference type="InterPro" id="IPR003594">
    <property type="entry name" value="HATPase_dom"/>
</dbReference>
<keyword evidence="5" id="KW-0547">Nucleotide-binding</keyword>
<evidence type="ECO:0000256" key="5">
    <source>
        <dbReference type="ARBA" id="ARBA00022741"/>
    </source>
</evidence>
<evidence type="ECO:0000256" key="4">
    <source>
        <dbReference type="ARBA" id="ARBA00022679"/>
    </source>
</evidence>
<feature type="domain" description="Histidine kinase" evidence="9">
    <location>
        <begin position="161"/>
        <end position="373"/>
    </location>
</feature>
<dbReference type="InterPro" id="IPR005467">
    <property type="entry name" value="His_kinase_dom"/>
</dbReference>
<evidence type="ECO:0000256" key="7">
    <source>
        <dbReference type="ARBA" id="ARBA00022840"/>
    </source>
</evidence>
<dbReference type="CDD" id="cd00082">
    <property type="entry name" value="HisKA"/>
    <property type="match status" value="1"/>
</dbReference>
<dbReference type="SUPFAM" id="SSF55874">
    <property type="entry name" value="ATPase domain of HSP90 chaperone/DNA topoisomerase II/histidine kinase"/>
    <property type="match status" value="1"/>
</dbReference>
<dbReference type="Gene3D" id="1.10.287.130">
    <property type="match status" value="1"/>
</dbReference>
<evidence type="ECO:0000256" key="1">
    <source>
        <dbReference type="ARBA" id="ARBA00000085"/>
    </source>
</evidence>
<dbReference type="GO" id="GO:0005524">
    <property type="term" value="F:ATP binding"/>
    <property type="evidence" value="ECO:0007669"/>
    <property type="project" value="UniProtKB-KW"/>
</dbReference>
<evidence type="ECO:0000259" key="9">
    <source>
        <dbReference type="PROSITE" id="PS50109"/>
    </source>
</evidence>
<evidence type="ECO:0000256" key="6">
    <source>
        <dbReference type="ARBA" id="ARBA00022777"/>
    </source>
</evidence>
<dbReference type="SMART" id="SM00388">
    <property type="entry name" value="HisKA"/>
    <property type="match status" value="1"/>
</dbReference>